<feature type="compositionally biased region" description="Basic residues" evidence="1">
    <location>
        <begin position="223"/>
        <end position="238"/>
    </location>
</feature>
<feature type="region of interest" description="Disordered" evidence="1">
    <location>
        <begin position="223"/>
        <end position="250"/>
    </location>
</feature>
<organism evidence="2 3">
    <name type="scientific">Oryza sativa subsp. japonica</name>
    <name type="common">Rice</name>
    <dbReference type="NCBI Taxonomy" id="39947"/>
    <lineage>
        <taxon>Eukaryota</taxon>
        <taxon>Viridiplantae</taxon>
        <taxon>Streptophyta</taxon>
        <taxon>Embryophyta</taxon>
        <taxon>Tracheophyta</taxon>
        <taxon>Spermatophyta</taxon>
        <taxon>Magnoliopsida</taxon>
        <taxon>Liliopsida</taxon>
        <taxon>Poales</taxon>
        <taxon>Poaceae</taxon>
        <taxon>BOP clade</taxon>
        <taxon>Oryzoideae</taxon>
        <taxon>Oryzeae</taxon>
        <taxon>Oryzinae</taxon>
        <taxon>Oryza</taxon>
        <taxon>Oryza sativa</taxon>
    </lineage>
</organism>
<evidence type="ECO:0000313" key="2">
    <source>
        <dbReference type="EMBL" id="AAO60029.1"/>
    </source>
</evidence>
<gene>
    <name evidence="2" type="primary">OSJNBa0094J08.12</name>
</gene>
<proteinExistence type="predicted"/>
<dbReference type="HOGENOM" id="CLU_123556_0_0_1"/>
<sequence length="296" mass="31285">MLLTAGFWRQGISDEAGAWTGGRPWTGGASPMEILAAALGTGETLRRPRIRAAATAGGHREDAQWSTTIRWWGIDDGAIIILSNKRLGFGMGGGGEGLRHQCVGDGGEMVEENGVEGVSGDVNPGGGQAMGIGGGRAGGGGRSVRQRTARRLIGRGALMAERAASPIPLPHALTPETAPPSALPSPTASPICPARRQGCRLAAVYIAAHSVVIESVLGQESRRRRCPLRRSVPHRHRSPLPARPPPTPRRKPFCRQVSANAFHTELLLAATDPCCQVAADAFRTELLLAAPPRRRR</sequence>
<accession>Q84TW1</accession>
<reference evidence="3" key="2">
    <citation type="journal article" date="2008" name="Nucleic Acids Res.">
        <title>The rice annotation project database (RAP-DB): 2008 update.</title>
        <authorList>
            <consortium name="The rice annotation project (RAP)"/>
        </authorList>
    </citation>
    <scope>GENOME REANNOTATION</scope>
    <source>
        <strain evidence="3">cv. Nipponbare</strain>
    </source>
</reference>
<dbReference type="EMBL" id="AC133007">
    <property type="protein sequence ID" value="AAO60029.1"/>
    <property type="molecule type" value="Genomic_DNA"/>
</dbReference>
<dbReference type="Proteomes" id="UP000000763">
    <property type="component" value="Chromosome 3"/>
</dbReference>
<dbReference type="AlphaFoldDB" id="Q84TW1"/>
<evidence type="ECO:0000256" key="1">
    <source>
        <dbReference type="SAM" id="MobiDB-lite"/>
    </source>
</evidence>
<name>Q84TW1_ORYSJ</name>
<evidence type="ECO:0000313" key="3">
    <source>
        <dbReference type="Proteomes" id="UP000000763"/>
    </source>
</evidence>
<reference evidence="3" key="1">
    <citation type="journal article" date="2005" name="Nature">
        <title>The map-based sequence of the rice genome.</title>
        <authorList>
            <consortium name="International rice genome sequencing project (IRGSP)"/>
            <person name="Matsumoto T."/>
            <person name="Wu J."/>
            <person name="Kanamori H."/>
            <person name="Katayose Y."/>
            <person name="Fujisawa M."/>
            <person name="Namiki N."/>
            <person name="Mizuno H."/>
            <person name="Yamamoto K."/>
            <person name="Antonio B.A."/>
            <person name="Baba T."/>
            <person name="Sakata K."/>
            <person name="Nagamura Y."/>
            <person name="Aoki H."/>
            <person name="Arikawa K."/>
            <person name="Arita K."/>
            <person name="Bito T."/>
            <person name="Chiden Y."/>
            <person name="Fujitsuka N."/>
            <person name="Fukunaka R."/>
            <person name="Hamada M."/>
            <person name="Harada C."/>
            <person name="Hayashi A."/>
            <person name="Hijishita S."/>
            <person name="Honda M."/>
            <person name="Hosokawa S."/>
            <person name="Ichikawa Y."/>
            <person name="Idonuma A."/>
            <person name="Iijima M."/>
            <person name="Ikeda M."/>
            <person name="Ikeno M."/>
            <person name="Ito K."/>
            <person name="Ito S."/>
            <person name="Ito T."/>
            <person name="Ito Y."/>
            <person name="Ito Y."/>
            <person name="Iwabuchi A."/>
            <person name="Kamiya K."/>
            <person name="Karasawa W."/>
            <person name="Kurita K."/>
            <person name="Katagiri S."/>
            <person name="Kikuta A."/>
            <person name="Kobayashi H."/>
            <person name="Kobayashi N."/>
            <person name="Machita K."/>
            <person name="Maehara T."/>
            <person name="Masukawa M."/>
            <person name="Mizubayashi T."/>
            <person name="Mukai Y."/>
            <person name="Nagasaki H."/>
            <person name="Nagata Y."/>
            <person name="Naito S."/>
            <person name="Nakashima M."/>
            <person name="Nakama Y."/>
            <person name="Nakamichi Y."/>
            <person name="Nakamura M."/>
            <person name="Meguro A."/>
            <person name="Negishi M."/>
            <person name="Ohta I."/>
            <person name="Ohta T."/>
            <person name="Okamoto M."/>
            <person name="Ono N."/>
            <person name="Saji S."/>
            <person name="Sakaguchi M."/>
            <person name="Sakai K."/>
            <person name="Shibata M."/>
            <person name="Shimokawa T."/>
            <person name="Song J."/>
            <person name="Takazaki Y."/>
            <person name="Terasawa K."/>
            <person name="Tsugane M."/>
            <person name="Tsuji K."/>
            <person name="Ueda S."/>
            <person name="Waki K."/>
            <person name="Yamagata H."/>
            <person name="Yamamoto M."/>
            <person name="Yamamoto S."/>
            <person name="Yamane H."/>
            <person name="Yoshiki S."/>
            <person name="Yoshihara R."/>
            <person name="Yukawa K."/>
            <person name="Zhong H."/>
            <person name="Yano M."/>
            <person name="Yuan Q."/>
            <person name="Ouyang S."/>
            <person name="Liu J."/>
            <person name="Jones K.M."/>
            <person name="Gansberger K."/>
            <person name="Moffat K."/>
            <person name="Hill J."/>
            <person name="Bera J."/>
            <person name="Fadrosh D."/>
            <person name="Jin S."/>
            <person name="Johri S."/>
            <person name="Kim M."/>
            <person name="Overton L."/>
            <person name="Reardon M."/>
            <person name="Tsitrin T."/>
            <person name="Vuong H."/>
            <person name="Weaver B."/>
            <person name="Ciecko A."/>
            <person name="Tallon L."/>
            <person name="Jackson J."/>
            <person name="Pai G."/>
            <person name="Aken S.V."/>
            <person name="Utterback T."/>
            <person name="Reidmuller S."/>
            <person name="Feldblyum T."/>
            <person name="Hsiao J."/>
            <person name="Zismann V."/>
            <person name="Iobst S."/>
            <person name="de Vazeille A.R."/>
            <person name="Buell C.R."/>
            <person name="Ying K."/>
            <person name="Li Y."/>
            <person name="Lu T."/>
            <person name="Huang Y."/>
            <person name="Zhao Q."/>
            <person name="Feng Q."/>
            <person name="Zhang L."/>
            <person name="Zhu J."/>
            <person name="Weng Q."/>
            <person name="Mu J."/>
            <person name="Lu Y."/>
            <person name="Fan D."/>
            <person name="Liu Y."/>
            <person name="Guan J."/>
            <person name="Zhang Y."/>
            <person name="Yu S."/>
            <person name="Liu X."/>
            <person name="Zhang Y."/>
            <person name="Hong G."/>
            <person name="Han B."/>
            <person name="Choisne N."/>
            <person name="Demange N."/>
            <person name="Orjeda G."/>
            <person name="Samain S."/>
            <person name="Cattolico L."/>
            <person name="Pelletier E."/>
            <person name="Couloux A."/>
            <person name="Segurens B."/>
            <person name="Wincker P."/>
            <person name="D'Hont A."/>
            <person name="Scarpelli C."/>
            <person name="Weissenbach J."/>
            <person name="Salanoubat M."/>
            <person name="Quetier F."/>
            <person name="Yu Y."/>
            <person name="Kim H.R."/>
            <person name="Rambo T."/>
            <person name="Currie J."/>
            <person name="Collura K."/>
            <person name="Luo M."/>
            <person name="Yang T."/>
            <person name="Ammiraju J.S.S."/>
            <person name="Engler F."/>
            <person name="Soderlund C."/>
            <person name="Wing R.A."/>
            <person name="Palmer L.E."/>
            <person name="de la Bastide M."/>
            <person name="Spiegel L."/>
            <person name="Nascimento L."/>
            <person name="Zutavern T."/>
            <person name="O'Shaughnessy A."/>
            <person name="Dike S."/>
            <person name="Dedhia N."/>
            <person name="Preston R."/>
            <person name="Balija V."/>
            <person name="McCombie W.R."/>
            <person name="Chow T."/>
            <person name="Chen H."/>
            <person name="Chung M."/>
            <person name="Chen C."/>
            <person name="Shaw J."/>
            <person name="Wu H."/>
            <person name="Hsiao K."/>
            <person name="Chao Y."/>
            <person name="Chu M."/>
            <person name="Cheng C."/>
            <person name="Hour A."/>
            <person name="Lee P."/>
            <person name="Lin S."/>
            <person name="Lin Y."/>
            <person name="Liou J."/>
            <person name="Liu S."/>
            <person name="Hsing Y."/>
            <person name="Raghuvanshi S."/>
            <person name="Mohanty A."/>
            <person name="Bharti A.K."/>
            <person name="Gaur A."/>
            <person name="Gupta V."/>
            <person name="Kumar D."/>
            <person name="Ravi V."/>
            <person name="Vij S."/>
            <person name="Kapur A."/>
            <person name="Khurana P."/>
            <person name="Khurana P."/>
            <person name="Khurana J.P."/>
            <person name="Tyagi A.K."/>
            <person name="Gaikwad K."/>
            <person name="Singh A."/>
            <person name="Dalal V."/>
            <person name="Srivastava S."/>
            <person name="Dixit A."/>
            <person name="Pal A.K."/>
            <person name="Ghazi I.A."/>
            <person name="Yadav M."/>
            <person name="Pandit A."/>
            <person name="Bhargava A."/>
            <person name="Sureshbabu K."/>
            <person name="Batra K."/>
            <person name="Sharma T.R."/>
            <person name="Mohapatra T."/>
            <person name="Singh N.K."/>
            <person name="Messing J."/>
            <person name="Nelson A.B."/>
            <person name="Fuks G."/>
            <person name="Kavchok S."/>
            <person name="Keizer G."/>
            <person name="Linton E."/>
            <person name="Llaca V."/>
            <person name="Song R."/>
            <person name="Tanyolac B."/>
            <person name="Young S."/>
            <person name="Ho-Il K."/>
            <person name="Hahn J.H."/>
            <person name="Sangsakoo G."/>
            <person name="Vanavichit A."/>
            <person name="de Mattos Luiz.A.T."/>
            <person name="Zimmer P.D."/>
            <person name="Malone G."/>
            <person name="Dellagostin O."/>
            <person name="de Oliveira A.C."/>
            <person name="Bevan M."/>
            <person name="Bancroft I."/>
            <person name="Minx P."/>
            <person name="Cordum H."/>
            <person name="Wilson R."/>
            <person name="Cheng Z."/>
            <person name="Jin W."/>
            <person name="Jiang J."/>
            <person name="Leong S.A."/>
            <person name="Iwama H."/>
            <person name="Gojobori T."/>
            <person name="Itoh T."/>
            <person name="Niimura Y."/>
            <person name="Fujii Y."/>
            <person name="Habara T."/>
            <person name="Sakai H."/>
            <person name="Sato Y."/>
            <person name="Wilson G."/>
            <person name="Kumar K."/>
            <person name="McCouch S."/>
            <person name="Juretic N."/>
            <person name="Hoen D."/>
            <person name="Wright S."/>
            <person name="Bruskiewich R."/>
            <person name="Bureau T."/>
            <person name="Miyao A."/>
            <person name="Hirochika H."/>
            <person name="Nishikawa T."/>
            <person name="Kadowaki K."/>
            <person name="Sugiura M."/>
            <person name="Burr B."/>
            <person name="Sasaki T."/>
        </authorList>
    </citation>
    <scope>NUCLEOTIDE SEQUENCE [LARGE SCALE GENOMIC DNA]</scope>
    <source>
        <strain evidence="3">cv. Nipponbare</strain>
    </source>
</reference>
<protein>
    <submittedName>
        <fullName evidence="2">Uncharacterized protein</fullName>
    </submittedName>
</protein>